<evidence type="ECO:0000313" key="3">
    <source>
        <dbReference type="Proteomes" id="UP000034164"/>
    </source>
</evidence>
<feature type="compositionally biased region" description="Polar residues" evidence="1">
    <location>
        <begin position="73"/>
        <end position="98"/>
    </location>
</feature>
<dbReference type="AlphaFoldDB" id="A0A0G2I6J1"/>
<feature type="region of interest" description="Disordered" evidence="1">
    <location>
        <begin position="336"/>
        <end position="417"/>
    </location>
</feature>
<dbReference type="Proteomes" id="UP000034164">
    <property type="component" value="Unassembled WGS sequence"/>
</dbReference>
<feature type="compositionally biased region" description="Low complexity" evidence="1">
    <location>
        <begin position="28"/>
        <end position="53"/>
    </location>
</feature>
<accession>A0A0G2I6J1</accession>
<feature type="compositionally biased region" description="Polar residues" evidence="1">
    <location>
        <begin position="402"/>
        <end position="417"/>
    </location>
</feature>
<organism evidence="2 3">
    <name type="scientific">[Emmonsia] crescens</name>
    <dbReference type="NCBI Taxonomy" id="73230"/>
    <lineage>
        <taxon>Eukaryota</taxon>
        <taxon>Fungi</taxon>
        <taxon>Dikarya</taxon>
        <taxon>Ascomycota</taxon>
        <taxon>Pezizomycotina</taxon>
        <taxon>Eurotiomycetes</taxon>
        <taxon>Eurotiomycetidae</taxon>
        <taxon>Onygenales</taxon>
        <taxon>Ajellomycetaceae</taxon>
        <taxon>Emergomyces</taxon>
    </lineage>
</organism>
<dbReference type="EMBL" id="LCZI01000568">
    <property type="protein sequence ID" value="KKZ65855.1"/>
    <property type="molecule type" value="Genomic_DNA"/>
</dbReference>
<gene>
    <name evidence="2" type="ORF">EMCG_08360</name>
</gene>
<feature type="compositionally biased region" description="Polar residues" evidence="1">
    <location>
        <begin position="181"/>
        <end position="196"/>
    </location>
</feature>
<protein>
    <submittedName>
        <fullName evidence="2">Uncharacterized protein</fullName>
    </submittedName>
</protein>
<feature type="compositionally biased region" description="Basic residues" evidence="1">
    <location>
        <begin position="1"/>
        <end position="18"/>
    </location>
</feature>
<feature type="region of interest" description="Disordered" evidence="1">
    <location>
        <begin position="1"/>
        <end position="106"/>
    </location>
</feature>
<reference evidence="3" key="1">
    <citation type="journal article" date="2015" name="PLoS Genet.">
        <title>The dynamic genome and transcriptome of the human fungal pathogen Blastomyces and close relative Emmonsia.</title>
        <authorList>
            <person name="Munoz J.F."/>
            <person name="Gauthier G.M."/>
            <person name="Desjardins C.A."/>
            <person name="Gallo J.E."/>
            <person name="Holder J."/>
            <person name="Sullivan T.D."/>
            <person name="Marty A.J."/>
            <person name="Carmen J.C."/>
            <person name="Chen Z."/>
            <person name="Ding L."/>
            <person name="Gujja S."/>
            <person name="Magrini V."/>
            <person name="Misas E."/>
            <person name="Mitreva M."/>
            <person name="Priest M."/>
            <person name="Saif S."/>
            <person name="Whiston E.A."/>
            <person name="Young S."/>
            <person name="Zeng Q."/>
            <person name="Goldman W.E."/>
            <person name="Mardis E.R."/>
            <person name="Taylor J.W."/>
            <person name="McEwen J.G."/>
            <person name="Clay O.K."/>
            <person name="Klein B.S."/>
            <person name="Cuomo C.A."/>
        </authorList>
    </citation>
    <scope>NUCLEOTIDE SEQUENCE [LARGE SCALE GENOMIC DNA]</scope>
    <source>
        <strain evidence="3">UAMH 3008</strain>
    </source>
</reference>
<evidence type="ECO:0000256" key="1">
    <source>
        <dbReference type="SAM" id="MobiDB-lite"/>
    </source>
</evidence>
<feature type="region of interest" description="Disordered" evidence="1">
    <location>
        <begin position="175"/>
        <end position="196"/>
    </location>
</feature>
<comment type="caution">
    <text evidence="2">The sequence shown here is derived from an EMBL/GenBank/DDBJ whole genome shotgun (WGS) entry which is preliminary data.</text>
</comment>
<dbReference type="OrthoDB" id="5377213at2759"/>
<name>A0A0G2I6J1_9EURO</name>
<proteinExistence type="predicted"/>
<feature type="compositionally biased region" description="Basic and acidic residues" evidence="1">
    <location>
        <begin position="336"/>
        <end position="365"/>
    </location>
</feature>
<sequence length="449" mass="49753">MASPKLKKTSVNPHHQHFGYKDDDARAAVRATRFVSSRRPNRSSPRSASSPSRLDGSEVSQPFSSVHDRRTASLANDTVLPSQSSSKQTWIHNNSPTMTHRGPRNDRFIPGFAPKLDKERPIRHKGNIRSHLKRSTQNDSTSIDLDRSAVENEGLGIYTNLERDRRYGDVAVSRRAGAASHNRSTSGTSQFSAATSSTIYKPGSQYVHPMRQTPRPFTPPISQSYQNSVLGSEHSADAGKFSTDLDDATSANPEIFAQAASASNTEAQPCKIHTSSLTNISSSILPAHTRESYETPSPLSRSSLDFAFRSRARTNTDPAARAAAVQAARQAFEDKEAAKMRKLEKQNMKAQDRELRRQEKKEHQLHPLPTTTSSLGRRSNENRNSSEGRCSGRKSLSEKPGNPTSSSAFTHSNPSRTFENPKSAWVLFITWLRTKLFKMGRKLSGKKRA</sequence>
<evidence type="ECO:0000313" key="2">
    <source>
        <dbReference type="EMBL" id="KKZ65855.1"/>
    </source>
</evidence>
<dbReference type="VEuPathDB" id="FungiDB:EMCG_08360"/>